<dbReference type="EMBL" id="LAZR01037811">
    <property type="protein sequence ID" value="KKL21228.1"/>
    <property type="molecule type" value="Genomic_DNA"/>
</dbReference>
<dbReference type="AlphaFoldDB" id="A0A0F9EB13"/>
<reference evidence="1" key="1">
    <citation type="journal article" date="2015" name="Nature">
        <title>Complex archaea that bridge the gap between prokaryotes and eukaryotes.</title>
        <authorList>
            <person name="Spang A."/>
            <person name="Saw J.H."/>
            <person name="Jorgensen S.L."/>
            <person name="Zaremba-Niedzwiedzka K."/>
            <person name="Martijn J."/>
            <person name="Lind A.E."/>
            <person name="van Eijk R."/>
            <person name="Schleper C."/>
            <person name="Guy L."/>
            <person name="Ettema T.J."/>
        </authorList>
    </citation>
    <scope>NUCLEOTIDE SEQUENCE</scope>
</reference>
<gene>
    <name evidence="1" type="ORF">LCGC14_2447570</name>
</gene>
<organism evidence="1">
    <name type="scientific">marine sediment metagenome</name>
    <dbReference type="NCBI Taxonomy" id="412755"/>
    <lineage>
        <taxon>unclassified sequences</taxon>
        <taxon>metagenomes</taxon>
        <taxon>ecological metagenomes</taxon>
    </lineage>
</organism>
<comment type="caution">
    <text evidence="1">The sequence shown here is derived from an EMBL/GenBank/DDBJ whole genome shotgun (WGS) entry which is preliminary data.</text>
</comment>
<proteinExistence type="predicted"/>
<accession>A0A0F9EB13</accession>
<sequence length="82" mass="9689">MNEDLMTGPIPLHPKLLKKGTPYIFNREHMTKDDYLVCMRRTITCSIAKPIVRELGNDYCEQTWLGDITKFPGYEEYDEEFK</sequence>
<name>A0A0F9EB13_9ZZZZ</name>
<protein>
    <submittedName>
        <fullName evidence="1">Uncharacterized protein</fullName>
    </submittedName>
</protein>
<evidence type="ECO:0000313" key="1">
    <source>
        <dbReference type="EMBL" id="KKL21228.1"/>
    </source>
</evidence>